<evidence type="ECO:0000313" key="1">
    <source>
        <dbReference type="EMBL" id="NEB15658.1"/>
    </source>
</evidence>
<dbReference type="AlphaFoldDB" id="A0A6N9UD07"/>
<proteinExistence type="predicted"/>
<keyword evidence="2" id="KW-1185">Reference proteome</keyword>
<evidence type="ECO:0000313" key="2">
    <source>
        <dbReference type="Proteomes" id="UP000469545"/>
    </source>
</evidence>
<dbReference type="Proteomes" id="UP000469545">
    <property type="component" value="Unassembled WGS sequence"/>
</dbReference>
<accession>A0A6N9UD07</accession>
<protein>
    <submittedName>
        <fullName evidence="1">Uncharacterized protein</fullName>
    </submittedName>
</protein>
<organism evidence="1 2">
    <name type="scientific">Streptomyces coelicoflavus</name>
    <dbReference type="NCBI Taxonomy" id="285562"/>
    <lineage>
        <taxon>Bacteria</taxon>
        <taxon>Bacillati</taxon>
        <taxon>Actinomycetota</taxon>
        <taxon>Actinomycetes</taxon>
        <taxon>Kitasatosporales</taxon>
        <taxon>Streptomycetaceae</taxon>
        <taxon>Streptomyces</taxon>
    </lineage>
</organism>
<comment type="caution">
    <text evidence="1">The sequence shown here is derived from an EMBL/GenBank/DDBJ whole genome shotgun (WGS) entry which is preliminary data.</text>
</comment>
<name>A0A6N9UD07_9ACTN</name>
<dbReference type="EMBL" id="JAAGMB010000086">
    <property type="protein sequence ID" value="NEB15658.1"/>
    <property type="molecule type" value="Genomic_DNA"/>
</dbReference>
<feature type="non-terminal residue" evidence="1">
    <location>
        <position position="1"/>
    </location>
</feature>
<gene>
    <name evidence="1" type="ORF">G3I46_03880</name>
</gene>
<sequence length="51" mass="5129">AEAAARGALGGERYAAELARGAALTPRDVVAELAAAAVVVEQPAGRTPTRR</sequence>
<reference evidence="1 2" key="1">
    <citation type="submission" date="2020-01" db="EMBL/GenBank/DDBJ databases">
        <title>Insect and environment-associated Actinomycetes.</title>
        <authorList>
            <person name="Currrie C."/>
            <person name="Chevrette M."/>
            <person name="Carlson C."/>
            <person name="Stubbendieck R."/>
            <person name="Wendt-Pienkowski E."/>
        </authorList>
    </citation>
    <scope>NUCLEOTIDE SEQUENCE [LARGE SCALE GENOMIC DNA]</scope>
    <source>
        <strain evidence="1 2">SID14172</strain>
    </source>
</reference>